<name>G9XMV2_DESHA</name>
<feature type="domain" description="Nitrite/Sulfite reductase ferredoxin-like" evidence="8">
    <location>
        <begin position="99"/>
        <end position="161"/>
    </location>
</feature>
<keyword evidence="4" id="KW-0560">Oxidoreductase</keyword>
<evidence type="ECO:0000256" key="6">
    <source>
        <dbReference type="ARBA" id="ARBA00023014"/>
    </source>
</evidence>
<evidence type="ECO:0000259" key="8">
    <source>
        <dbReference type="Pfam" id="PF03460"/>
    </source>
</evidence>
<dbReference type="InterPro" id="IPR023883">
    <property type="entry name" value="CHP03980_redox-disulphide"/>
</dbReference>
<dbReference type="PATRIC" id="fig|537010.4.peg.2150"/>
<sequence>MSADVNSWLKDIEVFKMKFTLEMKLKDIMAANPKTVEAMQELGLHCLGCPFSVNETLLNAAQMHKLDPEKLLEAVNSVEQGEMSEAAKAKAQPKGAILQMDKKTFAIAPHIPAGVATPEILRKIADVAEKYNAAAIKVTSAQRIAIVGLKPEVIPAAWDDLGMDPGHAIGLCVRSVKVCPGMTFCKRGLQETLGIGMEVDKRYHGMSLPAKFKIGIAGCPNKCTDSMNVDLGIMGTSKGYHVYVGGNGGVKPRRGDLLLENLQSDQLIPVIDAVMEYFKENAKPQERLGRLIDRVGLEGLQEAAQDVVNA</sequence>
<dbReference type="Proteomes" id="UP000004416">
    <property type="component" value="Unassembled WGS sequence"/>
</dbReference>
<dbReference type="InterPro" id="IPR052034">
    <property type="entry name" value="NasD-like"/>
</dbReference>
<dbReference type="GO" id="GO:0046872">
    <property type="term" value="F:metal ion binding"/>
    <property type="evidence" value="ECO:0007669"/>
    <property type="project" value="UniProtKB-KW"/>
</dbReference>
<dbReference type="Gene3D" id="1.10.3910.10">
    <property type="entry name" value="SP0561-like"/>
    <property type="match status" value="1"/>
</dbReference>
<dbReference type="InterPro" id="IPR045854">
    <property type="entry name" value="NO2/SO3_Rdtase_4Fe4S_sf"/>
</dbReference>
<evidence type="ECO:0000256" key="3">
    <source>
        <dbReference type="ARBA" id="ARBA00022723"/>
    </source>
</evidence>
<dbReference type="SUPFAM" id="SSF55124">
    <property type="entry name" value="Nitrite/Sulfite reductase N-terminal domain-like"/>
    <property type="match status" value="1"/>
</dbReference>
<keyword evidence="2" id="KW-0349">Heme</keyword>
<dbReference type="SUPFAM" id="SSF140683">
    <property type="entry name" value="SP0561-like"/>
    <property type="match status" value="1"/>
</dbReference>
<organism evidence="10 11">
    <name type="scientific">Desulfitobacterium hafniense DP7</name>
    <dbReference type="NCBI Taxonomy" id="537010"/>
    <lineage>
        <taxon>Bacteria</taxon>
        <taxon>Bacillati</taxon>
        <taxon>Bacillota</taxon>
        <taxon>Clostridia</taxon>
        <taxon>Eubacteriales</taxon>
        <taxon>Desulfitobacteriaceae</taxon>
        <taxon>Desulfitobacterium</taxon>
    </lineage>
</organism>
<comment type="caution">
    <text evidence="10">The sequence shown here is derived from an EMBL/GenBank/DDBJ whole genome shotgun (WGS) entry which is preliminary data.</text>
</comment>
<dbReference type="AlphaFoldDB" id="G9XMV2"/>
<evidence type="ECO:0000259" key="9">
    <source>
        <dbReference type="Pfam" id="PF08984"/>
    </source>
</evidence>
<evidence type="ECO:0000256" key="1">
    <source>
        <dbReference type="ARBA" id="ARBA00022485"/>
    </source>
</evidence>
<dbReference type="PRINTS" id="PR00397">
    <property type="entry name" value="SIROHAEM"/>
</dbReference>
<dbReference type="InterPro" id="IPR015077">
    <property type="entry name" value="DUF1858"/>
</dbReference>
<evidence type="ECO:0000259" key="7">
    <source>
        <dbReference type="Pfam" id="PF01077"/>
    </source>
</evidence>
<dbReference type="EMBL" id="AFZX01000057">
    <property type="protein sequence ID" value="EHL07005.1"/>
    <property type="molecule type" value="Genomic_DNA"/>
</dbReference>
<dbReference type="NCBIfam" id="TIGR03980">
    <property type="entry name" value="prismane_assoc"/>
    <property type="match status" value="1"/>
</dbReference>
<dbReference type="Gene3D" id="3.30.413.10">
    <property type="entry name" value="Sulfite Reductase Hemoprotein, domain 1"/>
    <property type="match status" value="1"/>
</dbReference>
<dbReference type="InterPro" id="IPR006067">
    <property type="entry name" value="NO2/SO3_Rdtase_4Fe4S_dom"/>
</dbReference>
<feature type="domain" description="DUF1858" evidence="9">
    <location>
        <begin position="20"/>
        <end position="72"/>
    </location>
</feature>
<dbReference type="PANTHER" id="PTHR43809">
    <property type="entry name" value="NITRITE REDUCTASE (NADH) LARGE SUBUNIT"/>
    <property type="match status" value="1"/>
</dbReference>
<dbReference type="SUPFAM" id="SSF56014">
    <property type="entry name" value="Nitrite and sulphite reductase 4Fe-4S domain-like"/>
    <property type="match status" value="1"/>
</dbReference>
<dbReference type="Pfam" id="PF01077">
    <property type="entry name" value="NIR_SIR"/>
    <property type="match status" value="1"/>
</dbReference>
<dbReference type="InterPro" id="IPR005117">
    <property type="entry name" value="NiRdtase/SiRdtase_haem-b_fer"/>
</dbReference>
<dbReference type="Pfam" id="PF08984">
    <property type="entry name" value="DUF1858"/>
    <property type="match status" value="1"/>
</dbReference>
<dbReference type="GO" id="GO:0051539">
    <property type="term" value="F:4 iron, 4 sulfur cluster binding"/>
    <property type="evidence" value="ECO:0007669"/>
    <property type="project" value="UniProtKB-KW"/>
</dbReference>
<keyword evidence="5" id="KW-0408">Iron</keyword>
<protein>
    <submittedName>
        <fullName evidence="10">Nitrite/sulfite reductase ferredoxin domain protein</fullName>
    </submittedName>
</protein>
<keyword evidence="3" id="KW-0479">Metal-binding</keyword>
<dbReference type="PANTHER" id="PTHR43809:SF1">
    <property type="entry name" value="NITRITE REDUCTASE (NADH) LARGE SUBUNIT"/>
    <property type="match status" value="1"/>
</dbReference>
<dbReference type="GO" id="GO:0016491">
    <property type="term" value="F:oxidoreductase activity"/>
    <property type="evidence" value="ECO:0007669"/>
    <property type="project" value="UniProtKB-KW"/>
</dbReference>
<evidence type="ECO:0000256" key="5">
    <source>
        <dbReference type="ARBA" id="ARBA00023004"/>
    </source>
</evidence>
<dbReference type="InterPro" id="IPR038062">
    <property type="entry name" value="ScdA-like_N_sf"/>
</dbReference>
<dbReference type="Pfam" id="PF03460">
    <property type="entry name" value="NIR_SIR_ferr"/>
    <property type="match status" value="1"/>
</dbReference>
<evidence type="ECO:0000313" key="11">
    <source>
        <dbReference type="Proteomes" id="UP000004416"/>
    </source>
</evidence>
<feature type="domain" description="Nitrite/sulphite reductase 4Fe-4S" evidence="7">
    <location>
        <begin position="172"/>
        <end position="305"/>
    </location>
</feature>
<dbReference type="InterPro" id="IPR036136">
    <property type="entry name" value="Nit/Sulf_reduc_fer-like_dom_sf"/>
</dbReference>
<dbReference type="HOGENOM" id="CLU_072599_0_0_9"/>
<evidence type="ECO:0000256" key="2">
    <source>
        <dbReference type="ARBA" id="ARBA00022617"/>
    </source>
</evidence>
<gene>
    <name evidence="10" type="ORF">HMPREF0322_02290</name>
</gene>
<dbReference type="InterPro" id="IPR006066">
    <property type="entry name" value="NO2/SO3_Rdtase_FeS/sirohaem_BS"/>
</dbReference>
<keyword evidence="1" id="KW-0004">4Fe-4S</keyword>
<evidence type="ECO:0000313" key="10">
    <source>
        <dbReference type="EMBL" id="EHL07005.1"/>
    </source>
</evidence>
<keyword evidence="6" id="KW-0411">Iron-sulfur</keyword>
<accession>G9XMV2</accession>
<proteinExistence type="predicted"/>
<dbReference type="GO" id="GO:0020037">
    <property type="term" value="F:heme binding"/>
    <property type="evidence" value="ECO:0007669"/>
    <property type="project" value="InterPro"/>
</dbReference>
<reference evidence="10 11" key="1">
    <citation type="submission" date="2011-08" db="EMBL/GenBank/DDBJ databases">
        <authorList>
            <person name="Weinstock G."/>
            <person name="Sodergren E."/>
            <person name="Clifton S."/>
            <person name="Fulton L."/>
            <person name="Fulton B."/>
            <person name="Courtney L."/>
            <person name="Fronick C."/>
            <person name="Harrison M."/>
            <person name="Strong C."/>
            <person name="Farmer C."/>
            <person name="Delahaunty K."/>
            <person name="Markovic C."/>
            <person name="Hall O."/>
            <person name="Minx P."/>
            <person name="Tomlinson C."/>
            <person name="Mitreva M."/>
            <person name="Hou S."/>
            <person name="Chen J."/>
            <person name="Wollam A."/>
            <person name="Pepin K.H."/>
            <person name="Johnson M."/>
            <person name="Bhonagiri V."/>
            <person name="Zhang X."/>
            <person name="Suruliraj S."/>
            <person name="Warren W."/>
            <person name="Chinwalla A."/>
            <person name="Mardis E.R."/>
            <person name="Wilson R.K."/>
        </authorList>
    </citation>
    <scope>NUCLEOTIDE SEQUENCE [LARGE SCALE GENOMIC DNA]</scope>
    <source>
        <strain evidence="10 11">DP7</strain>
    </source>
</reference>
<evidence type="ECO:0000256" key="4">
    <source>
        <dbReference type="ARBA" id="ARBA00023002"/>
    </source>
</evidence>